<comment type="caution">
    <text evidence="1">The sequence shown here is derived from an EMBL/GenBank/DDBJ whole genome shotgun (WGS) entry which is preliminary data.</text>
</comment>
<dbReference type="SUPFAM" id="SSF57903">
    <property type="entry name" value="FYVE/PHD zinc finger"/>
    <property type="match status" value="1"/>
</dbReference>
<reference evidence="1 2" key="1">
    <citation type="submission" date="2023-11" db="EMBL/GenBank/DDBJ databases">
        <authorList>
            <person name="Hedman E."/>
            <person name="Englund M."/>
            <person name="Stromberg M."/>
            <person name="Nyberg Akerstrom W."/>
            <person name="Nylinder S."/>
            <person name="Jareborg N."/>
            <person name="Kallberg Y."/>
            <person name="Kronander E."/>
        </authorList>
    </citation>
    <scope>NUCLEOTIDE SEQUENCE [LARGE SCALE GENOMIC DNA]</scope>
</reference>
<accession>A0AAV1M869</accession>
<keyword evidence="2" id="KW-1185">Reference proteome</keyword>
<evidence type="ECO:0000313" key="1">
    <source>
        <dbReference type="EMBL" id="CAK1603905.1"/>
    </source>
</evidence>
<dbReference type="EMBL" id="CAVLGL010000159">
    <property type="protein sequence ID" value="CAK1603905.1"/>
    <property type="molecule type" value="Genomic_DNA"/>
</dbReference>
<gene>
    <name evidence="1" type="ORF">PARMNEM_LOCUS22204</name>
</gene>
<evidence type="ECO:0008006" key="3">
    <source>
        <dbReference type="Google" id="ProtNLM"/>
    </source>
</evidence>
<sequence>MSVDCQACGVQVSDGFYMICSKKQCEKVYDLNCLGVTQNEFSSFSEKHTKQWVCLECVSSKPKPKRYDSHTPVRSIPELKTCTPRANVNTQLGSRKKLMDESIIECDSNNRDDNFLSEFRQFKYEVLS</sequence>
<dbReference type="AlphaFoldDB" id="A0AAV1M869"/>
<organism evidence="1 2">
    <name type="scientific">Parnassius mnemosyne</name>
    <name type="common">clouded apollo</name>
    <dbReference type="NCBI Taxonomy" id="213953"/>
    <lineage>
        <taxon>Eukaryota</taxon>
        <taxon>Metazoa</taxon>
        <taxon>Ecdysozoa</taxon>
        <taxon>Arthropoda</taxon>
        <taxon>Hexapoda</taxon>
        <taxon>Insecta</taxon>
        <taxon>Pterygota</taxon>
        <taxon>Neoptera</taxon>
        <taxon>Endopterygota</taxon>
        <taxon>Lepidoptera</taxon>
        <taxon>Glossata</taxon>
        <taxon>Ditrysia</taxon>
        <taxon>Papilionoidea</taxon>
        <taxon>Papilionidae</taxon>
        <taxon>Parnassiinae</taxon>
        <taxon>Parnassini</taxon>
        <taxon>Parnassius</taxon>
        <taxon>Driopa</taxon>
    </lineage>
</organism>
<protein>
    <recommendedName>
        <fullName evidence="3">PHD-type domain-containing protein</fullName>
    </recommendedName>
</protein>
<name>A0AAV1M869_9NEOP</name>
<proteinExistence type="predicted"/>
<dbReference type="Proteomes" id="UP001314205">
    <property type="component" value="Unassembled WGS sequence"/>
</dbReference>
<evidence type="ECO:0000313" key="2">
    <source>
        <dbReference type="Proteomes" id="UP001314205"/>
    </source>
</evidence>
<dbReference type="Gene3D" id="3.30.40.10">
    <property type="entry name" value="Zinc/RING finger domain, C3HC4 (zinc finger)"/>
    <property type="match status" value="1"/>
</dbReference>
<dbReference type="InterPro" id="IPR011011">
    <property type="entry name" value="Znf_FYVE_PHD"/>
</dbReference>
<dbReference type="InterPro" id="IPR013083">
    <property type="entry name" value="Znf_RING/FYVE/PHD"/>
</dbReference>